<evidence type="ECO:0000256" key="6">
    <source>
        <dbReference type="ARBA" id="ARBA00022692"/>
    </source>
</evidence>
<dbReference type="RefSeq" id="WP_070981480.1">
    <property type="nucleotide sequence ID" value="NZ_CP043420.1"/>
</dbReference>
<keyword evidence="8" id="KW-0249">Electron transport</keyword>
<keyword evidence="4" id="KW-1003">Cell membrane</keyword>
<gene>
    <name evidence="13" type="ORF">FY550_02705</name>
</gene>
<organism evidence="13 14">
    <name type="scientific">Kushneria phosphatilytica</name>
    <dbReference type="NCBI Taxonomy" id="657387"/>
    <lineage>
        <taxon>Bacteria</taxon>
        <taxon>Pseudomonadati</taxon>
        <taxon>Pseudomonadota</taxon>
        <taxon>Gammaproteobacteria</taxon>
        <taxon>Oceanospirillales</taxon>
        <taxon>Halomonadaceae</taxon>
        <taxon>Kushneria</taxon>
    </lineage>
</organism>
<evidence type="ECO:0000256" key="11">
    <source>
        <dbReference type="ARBA" id="ARBA00023136"/>
    </source>
</evidence>
<evidence type="ECO:0000256" key="7">
    <source>
        <dbReference type="ARBA" id="ARBA00022723"/>
    </source>
</evidence>
<evidence type="ECO:0000256" key="3">
    <source>
        <dbReference type="ARBA" id="ARBA00022448"/>
    </source>
</evidence>
<evidence type="ECO:0000256" key="9">
    <source>
        <dbReference type="ARBA" id="ARBA00022989"/>
    </source>
</evidence>
<keyword evidence="10" id="KW-0408">Iron</keyword>
<dbReference type="STRING" id="657387.BH688_15770"/>
<sequence>MTTMSWRDTRTHYGRISRWLHWVTGALLLWQLGGRVAQWLVGAEPWVQVMNSTHRSLGSALMVLLMLRALWGLYNLSRRPRHDAGLMLLAGFSHLLLYALMLLVPALGLLMTWASGQAFAPWHVPLFSAGESHATTAALAAQWHVWLGWSLVVLVIGHILMALVWHLLIRRDATLRRMIGPPPQSEAADTASLKEPRQ</sequence>
<dbReference type="InterPro" id="IPR011577">
    <property type="entry name" value="Cyt_b561_bac/Ni-Hgenase"/>
</dbReference>
<evidence type="ECO:0000256" key="5">
    <source>
        <dbReference type="ARBA" id="ARBA00022617"/>
    </source>
</evidence>
<evidence type="ECO:0000256" key="4">
    <source>
        <dbReference type="ARBA" id="ARBA00022475"/>
    </source>
</evidence>
<dbReference type="EMBL" id="CP043420">
    <property type="protein sequence ID" value="QEL10149.1"/>
    <property type="molecule type" value="Genomic_DNA"/>
</dbReference>
<keyword evidence="5" id="KW-0349">Heme</keyword>
<dbReference type="Pfam" id="PF01292">
    <property type="entry name" value="Ni_hydr_CYTB"/>
    <property type="match status" value="1"/>
</dbReference>
<keyword evidence="7" id="KW-0479">Metal-binding</keyword>
<dbReference type="InterPro" id="IPR016174">
    <property type="entry name" value="Di-haem_cyt_TM"/>
</dbReference>
<evidence type="ECO:0000256" key="8">
    <source>
        <dbReference type="ARBA" id="ARBA00022982"/>
    </source>
</evidence>
<reference evidence="13 14" key="1">
    <citation type="submission" date="2019-08" db="EMBL/GenBank/DDBJ databases">
        <title>Complete genome sequence of Kushneria sp. YCWA18, a halophilic phosphate-solubilizing bacterium isolated from Daqiao saltern in China.</title>
        <authorList>
            <person name="Du G.-X."/>
            <person name="Qu L.-Y."/>
        </authorList>
    </citation>
    <scope>NUCLEOTIDE SEQUENCE [LARGE SCALE GENOMIC DNA]</scope>
    <source>
        <strain evidence="13 14">YCWA18</strain>
    </source>
</reference>
<dbReference type="GO" id="GO:0005886">
    <property type="term" value="C:plasma membrane"/>
    <property type="evidence" value="ECO:0007669"/>
    <property type="project" value="UniProtKB-SubCell"/>
</dbReference>
<keyword evidence="9" id="KW-1133">Transmembrane helix</keyword>
<dbReference type="GO" id="GO:0009055">
    <property type="term" value="F:electron transfer activity"/>
    <property type="evidence" value="ECO:0007669"/>
    <property type="project" value="InterPro"/>
</dbReference>
<comment type="similarity">
    <text evidence="12">Belongs to the cytochrome b561 family.</text>
</comment>
<dbReference type="GO" id="GO:0022904">
    <property type="term" value="P:respiratory electron transport chain"/>
    <property type="evidence" value="ECO:0007669"/>
    <property type="project" value="InterPro"/>
</dbReference>
<dbReference type="GO" id="GO:0020037">
    <property type="term" value="F:heme binding"/>
    <property type="evidence" value="ECO:0007669"/>
    <property type="project" value="TreeGrafter"/>
</dbReference>
<dbReference type="PANTHER" id="PTHR30529:SF1">
    <property type="entry name" value="CYTOCHROME B561 HOMOLOG 2"/>
    <property type="match status" value="1"/>
</dbReference>
<dbReference type="KEGG" id="kuy:FY550_02705"/>
<comment type="cofactor">
    <cofactor evidence="1">
        <name>heme b</name>
        <dbReference type="ChEBI" id="CHEBI:60344"/>
    </cofactor>
</comment>
<name>A0A1S1NRY6_9GAMM</name>
<evidence type="ECO:0000256" key="2">
    <source>
        <dbReference type="ARBA" id="ARBA00004651"/>
    </source>
</evidence>
<dbReference type="GO" id="GO:0046872">
    <property type="term" value="F:metal ion binding"/>
    <property type="evidence" value="ECO:0007669"/>
    <property type="project" value="UniProtKB-KW"/>
</dbReference>
<dbReference type="OrthoDB" id="9793784at2"/>
<evidence type="ECO:0000256" key="1">
    <source>
        <dbReference type="ARBA" id="ARBA00001970"/>
    </source>
</evidence>
<keyword evidence="14" id="KW-1185">Reference proteome</keyword>
<dbReference type="InterPro" id="IPR052168">
    <property type="entry name" value="Cytochrome_b561_oxidase"/>
</dbReference>
<evidence type="ECO:0000313" key="14">
    <source>
        <dbReference type="Proteomes" id="UP000322553"/>
    </source>
</evidence>
<comment type="subcellular location">
    <subcellularLocation>
        <location evidence="2">Cell membrane</location>
        <topology evidence="2">Multi-pass membrane protein</topology>
    </subcellularLocation>
</comment>
<protein>
    <submittedName>
        <fullName evidence="13">Cytochrome b</fullName>
    </submittedName>
</protein>
<keyword evidence="11" id="KW-0472">Membrane</keyword>
<evidence type="ECO:0000256" key="10">
    <source>
        <dbReference type="ARBA" id="ARBA00023004"/>
    </source>
</evidence>
<dbReference type="Gene3D" id="1.20.950.20">
    <property type="entry name" value="Transmembrane di-heme cytochromes, Chain C"/>
    <property type="match status" value="1"/>
</dbReference>
<keyword evidence="3" id="KW-0813">Transport</keyword>
<proteinExistence type="inferred from homology"/>
<dbReference type="Proteomes" id="UP000322553">
    <property type="component" value="Chromosome"/>
</dbReference>
<evidence type="ECO:0000256" key="12">
    <source>
        <dbReference type="ARBA" id="ARBA00037975"/>
    </source>
</evidence>
<dbReference type="SUPFAM" id="SSF81342">
    <property type="entry name" value="Transmembrane di-heme cytochromes"/>
    <property type="match status" value="1"/>
</dbReference>
<keyword evidence="6" id="KW-0812">Transmembrane</keyword>
<dbReference type="AlphaFoldDB" id="A0A1S1NRY6"/>
<accession>A0A1S1NRY6</accession>
<dbReference type="PANTHER" id="PTHR30529">
    <property type="entry name" value="CYTOCHROME B561"/>
    <property type="match status" value="1"/>
</dbReference>
<evidence type="ECO:0000313" key="13">
    <source>
        <dbReference type="EMBL" id="QEL10149.1"/>
    </source>
</evidence>